<feature type="signal peptide" evidence="4">
    <location>
        <begin position="1"/>
        <end position="20"/>
    </location>
</feature>
<keyword evidence="3 4" id="KW-0732">Signal</keyword>
<dbReference type="AlphaFoldDB" id="A0A1I3KR45"/>
<dbReference type="PANTHER" id="PTHR46847">
    <property type="entry name" value="D-ALLOSE-BINDING PERIPLASMIC PROTEIN-RELATED"/>
    <property type="match status" value="1"/>
</dbReference>
<evidence type="ECO:0000259" key="5">
    <source>
        <dbReference type="Pfam" id="PF13407"/>
    </source>
</evidence>
<evidence type="ECO:0000256" key="2">
    <source>
        <dbReference type="ARBA" id="ARBA00007639"/>
    </source>
</evidence>
<organism evidence="6 7">
    <name type="scientific">Planctomicrobium piriforme</name>
    <dbReference type="NCBI Taxonomy" id="1576369"/>
    <lineage>
        <taxon>Bacteria</taxon>
        <taxon>Pseudomonadati</taxon>
        <taxon>Planctomycetota</taxon>
        <taxon>Planctomycetia</taxon>
        <taxon>Planctomycetales</taxon>
        <taxon>Planctomycetaceae</taxon>
        <taxon>Planctomicrobium</taxon>
    </lineage>
</organism>
<evidence type="ECO:0000256" key="3">
    <source>
        <dbReference type="ARBA" id="ARBA00022729"/>
    </source>
</evidence>
<dbReference type="PANTHER" id="PTHR46847:SF1">
    <property type="entry name" value="D-ALLOSE-BINDING PERIPLASMIC PROTEIN-RELATED"/>
    <property type="match status" value="1"/>
</dbReference>
<dbReference type="EMBL" id="FOQD01000012">
    <property type="protein sequence ID" value="SFI74979.1"/>
    <property type="molecule type" value="Genomic_DNA"/>
</dbReference>
<feature type="domain" description="Periplasmic binding protein" evidence="5">
    <location>
        <begin position="37"/>
        <end position="298"/>
    </location>
</feature>
<reference evidence="7" key="1">
    <citation type="submission" date="2016-10" db="EMBL/GenBank/DDBJ databases">
        <authorList>
            <person name="Varghese N."/>
            <person name="Submissions S."/>
        </authorList>
    </citation>
    <scope>NUCLEOTIDE SEQUENCE [LARGE SCALE GENOMIC DNA]</scope>
    <source>
        <strain evidence="7">DSM 26348</strain>
    </source>
</reference>
<dbReference type="CDD" id="cd06322">
    <property type="entry name" value="PBP1_ABC_sugar_binding-like"/>
    <property type="match status" value="1"/>
</dbReference>
<dbReference type="InterPro" id="IPR028082">
    <property type="entry name" value="Peripla_BP_I"/>
</dbReference>
<name>A0A1I3KR45_9PLAN</name>
<dbReference type="GO" id="GO:0030313">
    <property type="term" value="C:cell envelope"/>
    <property type="evidence" value="ECO:0007669"/>
    <property type="project" value="UniProtKB-SubCell"/>
</dbReference>
<dbReference type="Proteomes" id="UP000199518">
    <property type="component" value="Unassembled WGS sequence"/>
</dbReference>
<dbReference type="PROSITE" id="PS51257">
    <property type="entry name" value="PROKAR_LIPOPROTEIN"/>
    <property type="match status" value="1"/>
</dbReference>
<comment type="similarity">
    <text evidence="2">Belongs to the bacterial solute-binding protein 2 family.</text>
</comment>
<dbReference type="SUPFAM" id="SSF53822">
    <property type="entry name" value="Periplasmic binding protein-like I"/>
    <property type="match status" value="1"/>
</dbReference>
<protein>
    <submittedName>
        <fullName evidence="6">Ribose transport system substrate-binding protein</fullName>
    </submittedName>
</protein>
<dbReference type="RefSeq" id="WP_092051747.1">
    <property type="nucleotide sequence ID" value="NZ_FOQD01000012.1"/>
</dbReference>
<accession>A0A1I3KR45</accession>
<dbReference type="Pfam" id="PF13407">
    <property type="entry name" value="Peripla_BP_4"/>
    <property type="match status" value="1"/>
</dbReference>
<dbReference type="Gene3D" id="3.40.50.2300">
    <property type="match status" value="2"/>
</dbReference>
<evidence type="ECO:0000256" key="1">
    <source>
        <dbReference type="ARBA" id="ARBA00004196"/>
    </source>
</evidence>
<dbReference type="STRING" id="1576369.SAMN05421753_11218"/>
<evidence type="ECO:0000313" key="6">
    <source>
        <dbReference type="EMBL" id="SFI74979.1"/>
    </source>
</evidence>
<proteinExistence type="inferred from homology"/>
<keyword evidence="7" id="KW-1185">Reference proteome</keyword>
<sequence>MTRRAACLLSFLLLFCGCPAAPPAEKSGPKTVSRGTIGFSALTLKNPFFKIIGDTLASSAKEQGFEVIVNDAERDVNEQSKHIDNFIAQGVTAIVINPTDRLAIGPAIKKANQAGIPVFTCDLQCEAEGIDVAGHVGTDNFQGGKLAGDAMIEALGSGGGKIMVLHFKQAQSCVFRVNGFTETITAHNQANPMAKIEIVSELEGGGLQDESYRATADALQAHPDLSGIFAINDPSALGAYAALKQAGKTDQVKIVGFDGQLEGKQAIKEGKIYADPVQFPEKMGTQTVKNVVLFLNGEPFEKVELIPTELYRKADADKDPALK</sequence>
<comment type="subcellular location">
    <subcellularLocation>
        <location evidence="1">Cell envelope</location>
    </subcellularLocation>
</comment>
<dbReference type="GO" id="GO:0030246">
    <property type="term" value="F:carbohydrate binding"/>
    <property type="evidence" value="ECO:0007669"/>
    <property type="project" value="UniProtKB-ARBA"/>
</dbReference>
<gene>
    <name evidence="6" type="ORF">SAMN05421753_11218</name>
</gene>
<evidence type="ECO:0000313" key="7">
    <source>
        <dbReference type="Proteomes" id="UP000199518"/>
    </source>
</evidence>
<dbReference type="InterPro" id="IPR025997">
    <property type="entry name" value="SBP_2_dom"/>
</dbReference>
<dbReference type="OrthoDB" id="250606at2"/>
<feature type="chain" id="PRO_5011710433" evidence="4">
    <location>
        <begin position="21"/>
        <end position="323"/>
    </location>
</feature>
<evidence type="ECO:0000256" key="4">
    <source>
        <dbReference type="SAM" id="SignalP"/>
    </source>
</evidence>